<dbReference type="Proteomes" id="UP000824469">
    <property type="component" value="Unassembled WGS sequence"/>
</dbReference>
<dbReference type="CDD" id="cd00009">
    <property type="entry name" value="AAA"/>
    <property type="match status" value="1"/>
</dbReference>
<comment type="caution">
    <text evidence="5">The sequence shown here is derived from an EMBL/GenBank/DDBJ whole genome shotgun (WGS) entry which is preliminary data.</text>
</comment>
<dbReference type="InterPro" id="IPR044974">
    <property type="entry name" value="Disease_R_plants"/>
</dbReference>
<dbReference type="Pfam" id="PF23598">
    <property type="entry name" value="LRR_14"/>
    <property type="match status" value="1"/>
</dbReference>
<dbReference type="InterPro" id="IPR000157">
    <property type="entry name" value="TIR_dom"/>
</dbReference>
<protein>
    <recommendedName>
        <fullName evidence="4">TIR domain-containing protein</fullName>
    </recommendedName>
</protein>
<dbReference type="GO" id="GO:0007165">
    <property type="term" value="P:signal transduction"/>
    <property type="evidence" value="ECO:0007669"/>
    <property type="project" value="InterPro"/>
</dbReference>
<dbReference type="InterPro" id="IPR027417">
    <property type="entry name" value="P-loop_NTPase"/>
</dbReference>
<keyword evidence="3" id="KW-0611">Plant defense</keyword>
<dbReference type="SMART" id="SM00382">
    <property type="entry name" value="AAA"/>
    <property type="match status" value="1"/>
</dbReference>
<dbReference type="Gene3D" id="1.10.8.430">
    <property type="entry name" value="Helical domain of apoptotic protease-activating factors"/>
    <property type="match status" value="1"/>
</dbReference>
<dbReference type="OMA" id="ERCEGAN"/>
<evidence type="ECO:0000256" key="1">
    <source>
        <dbReference type="ARBA" id="ARBA00022614"/>
    </source>
</evidence>
<dbReference type="AlphaFoldDB" id="A0AA38FLZ9"/>
<keyword evidence="6" id="KW-1185">Reference proteome</keyword>
<dbReference type="PROSITE" id="PS50104">
    <property type="entry name" value="TIR"/>
    <property type="match status" value="1"/>
</dbReference>
<keyword evidence="1" id="KW-0433">Leucine-rich repeat</keyword>
<proteinExistence type="predicted"/>
<reference evidence="5 6" key="1">
    <citation type="journal article" date="2021" name="Nat. Plants">
        <title>The Taxus genome provides insights into paclitaxel biosynthesis.</title>
        <authorList>
            <person name="Xiong X."/>
            <person name="Gou J."/>
            <person name="Liao Q."/>
            <person name="Li Y."/>
            <person name="Zhou Q."/>
            <person name="Bi G."/>
            <person name="Li C."/>
            <person name="Du R."/>
            <person name="Wang X."/>
            <person name="Sun T."/>
            <person name="Guo L."/>
            <person name="Liang H."/>
            <person name="Lu P."/>
            <person name="Wu Y."/>
            <person name="Zhang Z."/>
            <person name="Ro D.K."/>
            <person name="Shang Y."/>
            <person name="Huang S."/>
            <person name="Yan J."/>
        </authorList>
    </citation>
    <scope>NUCLEOTIDE SEQUENCE [LARGE SCALE GENOMIC DNA]</scope>
    <source>
        <strain evidence="5">Ta-2019</strain>
    </source>
</reference>
<dbReference type="InterPro" id="IPR032675">
    <property type="entry name" value="LRR_dom_sf"/>
</dbReference>
<dbReference type="Gene3D" id="3.80.10.10">
    <property type="entry name" value="Ribonuclease Inhibitor"/>
    <property type="match status" value="2"/>
</dbReference>
<accession>A0AA38FLZ9</accession>
<dbReference type="EMBL" id="JAHRHJ020000008">
    <property type="protein sequence ID" value="KAH9306612.1"/>
    <property type="molecule type" value="Genomic_DNA"/>
</dbReference>
<evidence type="ECO:0000313" key="6">
    <source>
        <dbReference type="Proteomes" id="UP000824469"/>
    </source>
</evidence>
<dbReference type="SMART" id="SM00255">
    <property type="entry name" value="TIR"/>
    <property type="match status" value="1"/>
</dbReference>
<dbReference type="InterPro" id="IPR003593">
    <property type="entry name" value="AAA+_ATPase"/>
</dbReference>
<dbReference type="InterPro" id="IPR055414">
    <property type="entry name" value="LRR_R13L4/SHOC2-like"/>
</dbReference>
<sequence length="974" mass="110156">MSRRCNPKYDVFLSFRGVDTRKGFVRKLYHAFVRKGIETFFDEKSLQKGQHISSSLREAIKASSLCIPILSPNFANSRSCLEEVSCMFEYHVPIYPIFYNVSSSYLEDGGRYSQDLEQKISPEKIIEYKSALQRVFNSGGWWVDKFSSEEDLIQFVLTYFVKILEKVYLDIPECFGVDWSVEHVIKSLHVMDCDKKIVKLGIHGMSGIGKTTLAKLVYKQLYKQFDVFCFVPSVGERCEGANGRHVTLQSQMLRNLLQFTGEVDRGKAMLQDFLQGKKVLLLLDDIQSPEQLEALVGNYRDFGRGSCLIITSRDLYILKLLNVDVAYEVRRLPHEHALQLFNFHAFHNSSCPDQELETVRNDIVRACEGLPLALQLVGKLLVAERDINVWTDFAKNLMHASSLQMKLRAFYETLNSHEKEMFLDIACFFACEKKELAMMFLGEKIPSTSNESLTHLLQKSFVSLGPGNELLMHTCLRDLGKSIANEMSAQPPERTRLFKEEDVQHILRRYRVPGENAEHVRYLSYEPKEPVTLKAEMFESLYKLRLLWLTNVVIEGNFPEACFLDLIWLRWRRCSSKWLPPGRNLEKLVIMEVTNSQISHLWHESAQDYATIRPQKLKVLILSGCTSLETLPSTIAYTQLQILDLSNCNSLRSLPNTVGNLKPALPPSLQILDLSNCHSLTSLPNAMENFSSLVCLNMEGSGISCLPEDFGKLTSLEKLNLSRCKHLCKLPASFGKLIQLEKLRIHHNPKLRELPDCFGGLKALLYLDASDCQLCDDGLAAGIFELISLKVLHLERNGFHILPDGLEKLGGLWELHLDGCEKLSVLPAIPPSLQMLFARNCPQLKTMCCLSELKSLIRLDVSNSCHVTELHGLEALQGLLELKLVGCENIATEILESCLGRLKSLESVFIGGPGVSPDKLQCLYDSIKGISFNKQCLLTAPDMITSDWLEVEAAGRNGEEIKCAVEDKVKYCAG</sequence>
<evidence type="ECO:0000256" key="3">
    <source>
        <dbReference type="ARBA" id="ARBA00022821"/>
    </source>
</evidence>
<dbReference type="SUPFAM" id="SSF52200">
    <property type="entry name" value="Toll/Interleukin receptor TIR domain"/>
    <property type="match status" value="1"/>
</dbReference>
<name>A0AA38FLZ9_TAXCH</name>
<dbReference type="PRINTS" id="PR00364">
    <property type="entry name" value="DISEASERSIST"/>
</dbReference>
<dbReference type="PANTHER" id="PTHR11017:SF385">
    <property type="entry name" value="DISEASE RESISTANCE PROTEIN (TIR-NBS-LRR CLASS)-RELATED"/>
    <property type="match status" value="1"/>
</dbReference>
<feature type="domain" description="TIR" evidence="4">
    <location>
        <begin position="7"/>
        <end position="163"/>
    </location>
</feature>
<dbReference type="InterPro" id="IPR042197">
    <property type="entry name" value="Apaf_helical"/>
</dbReference>
<gene>
    <name evidence="5" type="ORF">KI387_011016</name>
</gene>
<organism evidence="5 6">
    <name type="scientific">Taxus chinensis</name>
    <name type="common">Chinese yew</name>
    <name type="synonym">Taxus wallichiana var. chinensis</name>
    <dbReference type="NCBI Taxonomy" id="29808"/>
    <lineage>
        <taxon>Eukaryota</taxon>
        <taxon>Viridiplantae</taxon>
        <taxon>Streptophyta</taxon>
        <taxon>Embryophyta</taxon>
        <taxon>Tracheophyta</taxon>
        <taxon>Spermatophyta</taxon>
        <taxon>Pinopsida</taxon>
        <taxon>Pinidae</taxon>
        <taxon>Conifers II</taxon>
        <taxon>Cupressales</taxon>
        <taxon>Taxaceae</taxon>
        <taxon>Taxus</taxon>
    </lineage>
</organism>
<dbReference type="SUPFAM" id="SSF52540">
    <property type="entry name" value="P-loop containing nucleoside triphosphate hydrolases"/>
    <property type="match status" value="1"/>
</dbReference>
<dbReference type="InterPro" id="IPR003591">
    <property type="entry name" value="Leu-rich_rpt_typical-subtyp"/>
</dbReference>
<evidence type="ECO:0000313" key="5">
    <source>
        <dbReference type="EMBL" id="KAH9306612.1"/>
    </source>
</evidence>
<dbReference type="InterPro" id="IPR035897">
    <property type="entry name" value="Toll_tir_struct_dom_sf"/>
</dbReference>
<dbReference type="Pfam" id="PF23282">
    <property type="entry name" value="WHD_ROQ1"/>
    <property type="match status" value="1"/>
</dbReference>
<dbReference type="Pfam" id="PF00931">
    <property type="entry name" value="NB-ARC"/>
    <property type="match status" value="1"/>
</dbReference>
<dbReference type="Gene3D" id="3.40.50.10140">
    <property type="entry name" value="Toll/interleukin-1 receptor homology (TIR) domain"/>
    <property type="match status" value="1"/>
</dbReference>
<dbReference type="GO" id="GO:0043531">
    <property type="term" value="F:ADP binding"/>
    <property type="evidence" value="ECO:0007669"/>
    <property type="project" value="InterPro"/>
</dbReference>
<dbReference type="GO" id="GO:0051707">
    <property type="term" value="P:response to other organism"/>
    <property type="evidence" value="ECO:0007669"/>
    <property type="project" value="UniProtKB-ARBA"/>
</dbReference>
<dbReference type="InterPro" id="IPR058192">
    <property type="entry name" value="WHD_ROQ1-like"/>
</dbReference>
<feature type="non-terminal residue" evidence="5">
    <location>
        <position position="974"/>
    </location>
</feature>
<dbReference type="InterPro" id="IPR002182">
    <property type="entry name" value="NB-ARC"/>
</dbReference>
<keyword evidence="2" id="KW-0677">Repeat</keyword>
<dbReference type="PANTHER" id="PTHR11017">
    <property type="entry name" value="LEUCINE-RICH REPEAT-CONTAINING PROTEIN"/>
    <property type="match status" value="1"/>
</dbReference>
<evidence type="ECO:0000259" key="4">
    <source>
        <dbReference type="PROSITE" id="PS50104"/>
    </source>
</evidence>
<dbReference type="Pfam" id="PF01582">
    <property type="entry name" value="TIR"/>
    <property type="match status" value="1"/>
</dbReference>
<evidence type="ECO:0000256" key="2">
    <source>
        <dbReference type="ARBA" id="ARBA00022737"/>
    </source>
</evidence>
<dbReference type="SMART" id="SM00369">
    <property type="entry name" value="LRR_TYP"/>
    <property type="match status" value="3"/>
</dbReference>
<dbReference type="GO" id="GO:0006952">
    <property type="term" value="P:defense response"/>
    <property type="evidence" value="ECO:0007669"/>
    <property type="project" value="UniProtKB-KW"/>
</dbReference>
<dbReference type="SUPFAM" id="SSF52058">
    <property type="entry name" value="L domain-like"/>
    <property type="match status" value="1"/>
</dbReference>
<dbReference type="Gene3D" id="3.40.50.300">
    <property type="entry name" value="P-loop containing nucleotide triphosphate hydrolases"/>
    <property type="match status" value="1"/>
</dbReference>